<dbReference type="Proteomes" id="UP000449678">
    <property type="component" value="Unassembled WGS sequence"/>
</dbReference>
<gene>
    <name evidence="3" type="ORF">GTP38_18930</name>
</gene>
<dbReference type="GO" id="GO:0016787">
    <property type="term" value="F:hydrolase activity"/>
    <property type="evidence" value="ECO:0007669"/>
    <property type="project" value="UniProtKB-KW"/>
</dbReference>
<dbReference type="Pfam" id="PF12697">
    <property type="entry name" value="Abhydrolase_6"/>
    <property type="match status" value="1"/>
</dbReference>
<sequence length="248" mass="25837">MKRTLIATALFAATTFAVAATPASDTTIVLVHGAFADGSSWDKVIPILHAKGYKVVAVQNPLSSLADDVAATQRVVDAQTGKVVLVGHSWGGTVITEAGTSDKIKALVYVAAFAPSEGEASGNLGKNYAVPPGVPTLTADATGYLWLPADSVAKNFAQDVPAATARMIYATQGPIAAKAFGDTTTVAAWKNKANYYIVADKDRMIDPELQRAFAKKLNAVTTTLPTSHVPMVSQPAKVAEVIIAAAQR</sequence>
<dbReference type="RefSeq" id="WP_160991777.1">
    <property type="nucleotide sequence ID" value="NZ_WWCO01000014.1"/>
</dbReference>
<dbReference type="SUPFAM" id="SSF53474">
    <property type="entry name" value="alpha/beta-Hydrolases"/>
    <property type="match status" value="1"/>
</dbReference>
<proteinExistence type="predicted"/>
<dbReference type="PANTHER" id="PTHR37017">
    <property type="entry name" value="AB HYDROLASE-1 DOMAIN-CONTAINING PROTEIN-RELATED"/>
    <property type="match status" value="1"/>
</dbReference>
<dbReference type="Gene3D" id="3.40.50.1820">
    <property type="entry name" value="alpha/beta hydrolase"/>
    <property type="match status" value="1"/>
</dbReference>
<keyword evidence="1" id="KW-0732">Signal</keyword>
<dbReference type="InterPro" id="IPR052897">
    <property type="entry name" value="Sec-Metab_Biosynth_Hydrolase"/>
</dbReference>
<evidence type="ECO:0000256" key="1">
    <source>
        <dbReference type="SAM" id="SignalP"/>
    </source>
</evidence>
<evidence type="ECO:0000313" key="3">
    <source>
        <dbReference type="EMBL" id="MYM36412.1"/>
    </source>
</evidence>
<protein>
    <submittedName>
        <fullName evidence="3">Alpha/beta fold hydrolase</fullName>
    </submittedName>
</protein>
<keyword evidence="3" id="KW-0378">Hydrolase</keyword>
<feature type="chain" id="PRO_5046993167" evidence="1">
    <location>
        <begin position="20"/>
        <end position="248"/>
    </location>
</feature>
<evidence type="ECO:0000259" key="2">
    <source>
        <dbReference type="Pfam" id="PF12697"/>
    </source>
</evidence>
<evidence type="ECO:0000313" key="4">
    <source>
        <dbReference type="Proteomes" id="UP000449678"/>
    </source>
</evidence>
<name>A0ABW9VCA9_9BURK</name>
<reference evidence="3 4" key="1">
    <citation type="submission" date="2019-12" db="EMBL/GenBank/DDBJ databases">
        <title>Novel species isolated from a subtropical stream in China.</title>
        <authorList>
            <person name="Lu H."/>
        </authorList>
    </citation>
    <scope>NUCLEOTIDE SEQUENCE [LARGE SCALE GENOMIC DNA]</scope>
    <source>
        <strain evidence="3 4">FT94W</strain>
    </source>
</reference>
<keyword evidence="4" id="KW-1185">Reference proteome</keyword>
<feature type="domain" description="AB hydrolase-1" evidence="2">
    <location>
        <begin position="28"/>
        <end position="241"/>
    </location>
</feature>
<dbReference type="InterPro" id="IPR029058">
    <property type="entry name" value="AB_hydrolase_fold"/>
</dbReference>
<organism evidence="3 4">
    <name type="scientific">Duganella lactea</name>
    <dbReference type="NCBI Taxonomy" id="2692173"/>
    <lineage>
        <taxon>Bacteria</taxon>
        <taxon>Pseudomonadati</taxon>
        <taxon>Pseudomonadota</taxon>
        <taxon>Betaproteobacteria</taxon>
        <taxon>Burkholderiales</taxon>
        <taxon>Oxalobacteraceae</taxon>
        <taxon>Telluria group</taxon>
        <taxon>Duganella</taxon>
    </lineage>
</organism>
<dbReference type="InterPro" id="IPR000073">
    <property type="entry name" value="AB_hydrolase_1"/>
</dbReference>
<dbReference type="PANTHER" id="PTHR37017:SF11">
    <property type="entry name" value="ESTERASE_LIPASE_THIOESTERASE DOMAIN-CONTAINING PROTEIN"/>
    <property type="match status" value="1"/>
</dbReference>
<dbReference type="EMBL" id="WWCO01000014">
    <property type="protein sequence ID" value="MYM36412.1"/>
    <property type="molecule type" value="Genomic_DNA"/>
</dbReference>
<feature type="signal peptide" evidence="1">
    <location>
        <begin position="1"/>
        <end position="19"/>
    </location>
</feature>
<comment type="caution">
    <text evidence="3">The sequence shown here is derived from an EMBL/GenBank/DDBJ whole genome shotgun (WGS) entry which is preliminary data.</text>
</comment>
<accession>A0ABW9VCA9</accession>